<evidence type="ECO:0000256" key="1">
    <source>
        <dbReference type="ARBA" id="ARBA00004141"/>
    </source>
</evidence>
<dbReference type="AlphaFoldDB" id="A0A0N0P6R3"/>
<comment type="caution">
    <text evidence="6">The sequence shown here is derived from an EMBL/GenBank/DDBJ whole genome shotgun (WGS) entry which is preliminary data.</text>
</comment>
<evidence type="ECO:0000313" key="7">
    <source>
        <dbReference type="Proteomes" id="UP000038009"/>
    </source>
</evidence>
<feature type="transmembrane region" description="Helical" evidence="5">
    <location>
        <begin position="223"/>
        <end position="243"/>
    </location>
</feature>
<evidence type="ECO:0000313" key="6">
    <source>
        <dbReference type="EMBL" id="KPI87467.1"/>
    </source>
</evidence>
<keyword evidence="7" id="KW-1185">Reference proteome</keyword>
<sequence length="406" mass="44330">MADYAHKKDEDAALLGNGDGQALRNAATQDGEERADLLSTSVPVPFGGAGTSTVSAVPATAESTLPLLQSLGLAATYSLTSMFFFLLIRYSKKKQLVYNNAIAVFFIETTKLAVSVALKYREDGEFLPATLLCSPNRRTLWREGLPYAVPSFLYAVYNNLTFFNLNVFDPGTYQVFMQTRILFTGIFFSILLKRDLTLRKWVALVLLMIGVASKYLSPHTLQIDGYILFVLLQSLLSSTAGVYNEYAFKKGRHLSIHQQNFFMYLYALFFNAVFGIIADPSILTSRVFAASGAITTTTTTIMVTPTSEGANTYDEPARIGILLFLSIVFFGAVTGLSAAFILKFINVIVKAFASAIEILLTAVMSAVLLGDALTGQDVVAACIVMSSVGLYYTQGLGDQSLITCWR</sequence>
<gene>
    <name evidence="6" type="ORF">ABL78_3456</name>
</gene>
<evidence type="ECO:0000256" key="3">
    <source>
        <dbReference type="ARBA" id="ARBA00022989"/>
    </source>
</evidence>
<dbReference type="VEuPathDB" id="TriTrypDB:Lsey_0087_0140"/>
<organism evidence="6 7">
    <name type="scientific">Leptomonas seymouri</name>
    <dbReference type="NCBI Taxonomy" id="5684"/>
    <lineage>
        <taxon>Eukaryota</taxon>
        <taxon>Discoba</taxon>
        <taxon>Euglenozoa</taxon>
        <taxon>Kinetoplastea</taxon>
        <taxon>Metakinetoplastina</taxon>
        <taxon>Trypanosomatida</taxon>
        <taxon>Trypanosomatidae</taxon>
        <taxon>Leishmaniinae</taxon>
        <taxon>Leptomonas</taxon>
    </lineage>
</organism>
<dbReference type="InterPro" id="IPR007271">
    <property type="entry name" value="Nuc_sug_transpt"/>
</dbReference>
<dbReference type="OrthoDB" id="419167at2759"/>
<dbReference type="PANTHER" id="PTHR10231">
    <property type="entry name" value="NUCLEOTIDE-SUGAR TRANSMEMBRANE TRANSPORTER"/>
    <property type="match status" value="1"/>
</dbReference>
<accession>A0A0N0P6R3</accession>
<evidence type="ECO:0000256" key="5">
    <source>
        <dbReference type="SAM" id="Phobius"/>
    </source>
</evidence>
<feature type="transmembrane region" description="Helical" evidence="5">
    <location>
        <begin position="349"/>
        <end position="369"/>
    </location>
</feature>
<comment type="subcellular location">
    <subcellularLocation>
        <location evidence="1">Membrane</location>
        <topology evidence="1">Multi-pass membrane protein</topology>
    </subcellularLocation>
</comment>
<keyword evidence="6" id="KW-0813">Transport</keyword>
<keyword evidence="4 5" id="KW-0472">Membrane</keyword>
<feature type="transmembrane region" description="Helical" evidence="5">
    <location>
        <begin position="67"/>
        <end position="88"/>
    </location>
</feature>
<dbReference type="SUPFAM" id="SSF103481">
    <property type="entry name" value="Multidrug resistance efflux transporter EmrE"/>
    <property type="match status" value="1"/>
</dbReference>
<dbReference type="Pfam" id="PF04142">
    <property type="entry name" value="Nuc_sug_transp"/>
    <property type="match status" value="1"/>
</dbReference>
<dbReference type="EMBL" id="LJSK01000087">
    <property type="protein sequence ID" value="KPI87467.1"/>
    <property type="molecule type" value="Genomic_DNA"/>
</dbReference>
<feature type="transmembrane region" description="Helical" evidence="5">
    <location>
        <begin position="264"/>
        <end position="283"/>
    </location>
</feature>
<evidence type="ECO:0000256" key="2">
    <source>
        <dbReference type="ARBA" id="ARBA00022692"/>
    </source>
</evidence>
<dbReference type="OMA" id="CLYCREN"/>
<name>A0A0N0P6R3_LEPSE</name>
<dbReference type="InterPro" id="IPR037185">
    <property type="entry name" value="EmrE-like"/>
</dbReference>
<reference evidence="6 7" key="1">
    <citation type="journal article" date="2015" name="PLoS Pathog.">
        <title>Leptomonas seymouri: Adaptations to the Dixenous Life Cycle Analyzed by Genome Sequencing, Transcriptome Profiling and Co-infection with Leishmania donovani.</title>
        <authorList>
            <person name="Kraeva N."/>
            <person name="Butenko A."/>
            <person name="Hlavacova J."/>
            <person name="Kostygov A."/>
            <person name="Myskova J."/>
            <person name="Grybchuk D."/>
            <person name="Lestinova T."/>
            <person name="Votypka J."/>
            <person name="Volf P."/>
            <person name="Opperdoes F."/>
            <person name="Flegontov P."/>
            <person name="Lukes J."/>
            <person name="Yurchenko V."/>
        </authorList>
    </citation>
    <scope>NUCLEOTIDE SEQUENCE [LARGE SCALE GENOMIC DNA]</scope>
    <source>
        <strain evidence="6 7">ATCC 30220</strain>
    </source>
</reference>
<feature type="transmembrane region" description="Helical" evidence="5">
    <location>
        <begin position="319"/>
        <end position="342"/>
    </location>
</feature>
<protein>
    <submittedName>
        <fullName evidence="6">Putative nucleotide sugar transporter</fullName>
    </submittedName>
</protein>
<keyword evidence="6" id="KW-0762">Sugar transport</keyword>
<evidence type="ECO:0000256" key="4">
    <source>
        <dbReference type="ARBA" id="ARBA00023136"/>
    </source>
</evidence>
<proteinExistence type="predicted"/>
<feature type="transmembrane region" description="Helical" evidence="5">
    <location>
        <begin position="201"/>
        <end position="217"/>
    </location>
</feature>
<keyword evidence="3 5" id="KW-1133">Transmembrane helix</keyword>
<dbReference type="GO" id="GO:0015165">
    <property type="term" value="F:pyrimidine nucleotide-sugar transmembrane transporter activity"/>
    <property type="evidence" value="ECO:0007669"/>
    <property type="project" value="InterPro"/>
</dbReference>
<feature type="transmembrane region" description="Helical" evidence="5">
    <location>
        <begin position="175"/>
        <end position="192"/>
    </location>
</feature>
<dbReference type="GO" id="GO:0000139">
    <property type="term" value="C:Golgi membrane"/>
    <property type="evidence" value="ECO:0007669"/>
    <property type="project" value="InterPro"/>
</dbReference>
<dbReference type="Proteomes" id="UP000038009">
    <property type="component" value="Unassembled WGS sequence"/>
</dbReference>
<keyword evidence="2 5" id="KW-0812">Transmembrane</keyword>